<reference evidence="2" key="1">
    <citation type="journal article" date="2019" name="Int. J. Syst. Evol. Microbiol.">
        <title>The Global Catalogue of Microorganisms (GCM) 10K type strain sequencing project: providing services to taxonomists for standard genome sequencing and annotation.</title>
        <authorList>
            <consortium name="The Broad Institute Genomics Platform"/>
            <consortium name="The Broad Institute Genome Sequencing Center for Infectious Disease"/>
            <person name="Wu L."/>
            <person name="Ma J."/>
        </authorList>
    </citation>
    <scope>NUCLEOTIDE SEQUENCE [LARGE SCALE GENOMIC DNA]</scope>
    <source>
        <strain evidence="2">JCM 16904</strain>
    </source>
</reference>
<proteinExistence type="predicted"/>
<evidence type="ECO:0000313" key="1">
    <source>
        <dbReference type="EMBL" id="GAA3714241.1"/>
    </source>
</evidence>
<protein>
    <submittedName>
        <fullName evidence="1">Uncharacterized protein</fullName>
    </submittedName>
</protein>
<evidence type="ECO:0000313" key="2">
    <source>
        <dbReference type="Proteomes" id="UP001500902"/>
    </source>
</evidence>
<dbReference type="EMBL" id="BAAAZP010000224">
    <property type="protein sequence ID" value="GAA3714241.1"/>
    <property type="molecule type" value="Genomic_DNA"/>
</dbReference>
<gene>
    <name evidence="1" type="ORF">GCM10022224_094820</name>
</gene>
<sequence>MGFGGGSDAEGVEAVFEVAGALAGFVGAAEGGEEVDGGAGGAFHVGVEGAGLVVNLQGSFVVSPVFVERAELEEGFDAGDGVGSAVVLVEPVVFEALAELAVAEGCGGF</sequence>
<comment type="caution">
    <text evidence="1">The sequence shown here is derived from an EMBL/GenBank/DDBJ whole genome shotgun (WGS) entry which is preliminary data.</text>
</comment>
<accession>A0ABP7E724</accession>
<keyword evidence="2" id="KW-1185">Reference proteome</keyword>
<dbReference type="Proteomes" id="UP001500902">
    <property type="component" value="Unassembled WGS sequence"/>
</dbReference>
<organism evidence="1 2">
    <name type="scientific">Nonomuraea antimicrobica</name>
    <dbReference type="NCBI Taxonomy" id="561173"/>
    <lineage>
        <taxon>Bacteria</taxon>
        <taxon>Bacillati</taxon>
        <taxon>Actinomycetota</taxon>
        <taxon>Actinomycetes</taxon>
        <taxon>Streptosporangiales</taxon>
        <taxon>Streptosporangiaceae</taxon>
        <taxon>Nonomuraea</taxon>
    </lineage>
</organism>
<name>A0ABP7E724_9ACTN</name>